<keyword evidence="1" id="KW-1133">Transmembrane helix</keyword>
<protein>
    <recommendedName>
        <fullName evidence="3">Integral membrane protein</fullName>
    </recommendedName>
</protein>
<evidence type="ECO:0000313" key="2">
    <source>
        <dbReference type="EMBL" id="CAA9471200.1"/>
    </source>
</evidence>
<reference evidence="2" key="1">
    <citation type="submission" date="2020-02" db="EMBL/GenBank/DDBJ databases">
        <authorList>
            <person name="Meier V. D."/>
        </authorList>
    </citation>
    <scope>NUCLEOTIDE SEQUENCE</scope>
    <source>
        <strain evidence="2">AVDCRST_MAG12</strain>
    </source>
</reference>
<feature type="transmembrane region" description="Helical" evidence="1">
    <location>
        <begin position="105"/>
        <end position="129"/>
    </location>
</feature>
<name>A0A6J4RDS2_9ACTN</name>
<sequence length="133" mass="14686">MILKQNTLTFSVLVAAFAVSALYQAYRAMLNEVPEYDAFTPMTGVVYLAFVGISALVMTDRCWAWWVVSVFVIALLALGTFWYHPTFTMGRMESGVMGLVGWLESTVYLGLLFVAGFVCAMHLLGVRLVPGKS</sequence>
<organism evidence="2">
    <name type="scientific">uncultured Rubrobacteraceae bacterium</name>
    <dbReference type="NCBI Taxonomy" id="349277"/>
    <lineage>
        <taxon>Bacteria</taxon>
        <taxon>Bacillati</taxon>
        <taxon>Actinomycetota</taxon>
        <taxon>Rubrobacteria</taxon>
        <taxon>Rubrobacterales</taxon>
        <taxon>Rubrobacteraceae</taxon>
        <taxon>environmental samples</taxon>
    </lineage>
</organism>
<feature type="transmembrane region" description="Helical" evidence="1">
    <location>
        <begin position="7"/>
        <end position="26"/>
    </location>
</feature>
<keyword evidence="1" id="KW-0812">Transmembrane</keyword>
<feature type="transmembrane region" description="Helical" evidence="1">
    <location>
        <begin position="38"/>
        <end position="57"/>
    </location>
</feature>
<dbReference type="AlphaFoldDB" id="A0A6J4RDS2"/>
<evidence type="ECO:0000256" key="1">
    <source>
        <dbReference type="SAM" id="Phobius"/>
    </source>
</evidence>
<keyword evidence="1" id="KW-0472">Membrane</keyword>
<proteinExistence type="predicted"/>
<feature type="transmembrane region" description="Helical" evidence="1">
    <location>
        <begin position="64"/>
        <end position="85"/>
    </location>
</feature>
<accession>A0A6J4RDS2</accession>
<dbReference type="EMBL" id="CADCVK010000135">
    <property type="protein sequence ID" value="CAA9471200.1"/>
    <property type="molecule type" value="Genomic_DNA"/>
</dbReference>
<gene>
    <name evidence="2" type="ORF">AVDCRST_MAG12-787</name>
</gene>
<evidence type="ECO:0008006" key="3">
    <source>
        <dbReference type="Google" id="ProtNLM"/>
    </source>
</evidence>